<feature type="domain" description="Primase C-terminal 1" evidence="1">
    <location>
        <begin position="192"/>
        <end position="257"/>
    </location>
</feature>
<gene>
    <name evidence="3" type="ORF">D1010_09720</name>
</gene>
<dbReference type="SUPFAM" id="SSF56747">
    <property type="entry name" value="Prim-pol domain"/>
    <property type="match status" value="1"/>
</dbReference>
<dbReference type="EMBL" id="CP045143">
    <property type="protein sequence ID" value="QFR23663.1"/>
    <property type="molecule type" value="Genomic_DNA"/>
</dbReference>
<sequence>MKNLVNYAKYYARNGFYVLPMVDKKPLITFADKPALTESDIEKIWLLKPYAQIAVRTVDFFVVDIDRHEGGADGFKPIRELKHFNWFPKTLMQTTAHGGKQLFYRKPQGTEVSQHIGWLPGVDIKAHINNYVMIAPSTVGSGQYKWANKLPMAEPPAALIEDINRDVPAEAAYQGPAAFKGHKSNTAELFEQIVKGLGETGGRNNALATFVGALLIRNVDPQVAYELAKQANANTPKTLDEKEFEKTFDSIIKTELHRREMMKLGQQEGNAATGGGAE</sequence>
<evidence type="ECO:0000259" key="1">
    <source>
        <dbReference type="SMART" id="SM00942"/>
    </source>
</evidence>
<dbReference type="KEGG" id="lhb:D1010_09720"/>
<dbReference type="CDD" id="cd04859">
    <property type="entry name" value="Prim_Pol"/>
    <property type="match status" value="1"/>
</dbReference>
<dbReference type="InterPro" id="IPR014820">
    <property type="entry name" value="PriCT_1"/>
</dbReference>
<name>A0A5P8M5A7_9LACO</name>
<dbReference type="SMART" id="SM00943">
    <property type="entry name" value="Prim-Pol"/>
    <property type="match status" value="1"/>
</dbReference>
<evidence type="ECO:0000313" key="4">
    <source>
        <dbReference type="Proteomes" id="UP000326779"/>
    </source>
</evidence>
<evidence type="ECO:0000259" key="2">
    <source>
        <dbReference type="SMART" id="SM00943"/>
    </source>
</evidence>
<dbReference type="Pfam" id="PF09250">
    <property type="entry name" value="Prim-Pol"/>
    <property type="match status" value="1"/>
</dbReference>
<organism evidence="3 4">
    <name type="scientific">Schleiferilactobacillus harbinensis</name>
    <dbReference type="NCBI Taxonomy" id="304207"/>
    <lineage>
        <taxon>Bacteria</taxon>
        <taxon>Bacillati</taxon>
        <taxon>Bacillota</taxon>
        <taxon>Bacilli</taxon>
        <taxon>Lactobacillales</taxon>
        <taxon>Lactobacillaceae</taxon>
        <taxon>Schleiferilactobacillus</taxon>
    </lineage>
</organism>
<dbReference type="InterPro" id="IPR015330">
    <property type="entry name" value="DNA_primase/pol_bifunc_N"/>
</dbReference>
<dbReference type="SMART" id="SM00942">
    <property type="entry name" value="PriCT_1"/>
    <property type="match status" value="1"/>
</dbReference>
<proteinExistence type="predicted"/>
<feature type="domain" description="DNA primase/polymerase bifunctional N-terminal" evidence="2">
    <location>
        <begin position="8"/>
        <end position="163"/>
    </location>
</feature>
<protein>
    <submittedName>
        <fullName evidence="3">DNA primase</fullName>
    </submittedName>
</protein>
<accession>A0A5P8M5A7</accession>
<dbReference type="RefSeq" id="WP_152260862.1">
    <property type="nucleotide sequence ID" value="NZ_CP045143.1"/>
</dbReference>
<dbReference type="AlphaFoldDB" id="A0A5P8M5A7"/>
<dbReference type="Pfam" id="PF08708">
    <property type="entry name" value="PriCT_1"/>
    <property type="match status" value="1"/>
</dbReference>
<evidence type="ECO:0000313" key="3">
    <source>
        <dbReference type="EMBL" id="QFR23663.1"/>
    </source>
</evidence>
<dbReference type="Proteomes" id="UP000326779">
    <property type="component" value="Chromosome"/>
</dbReference>
<reference evidence="3 4" key="1">
    <citation type="submission" date="2019-10" db="EMBL/GenBank/DDBJ databases">
        <title>The completed genome of Lactobacillus harbinensis M1.</title>
        <authorList>
            <person name="Zheng Y."/>
        </authorList>
    </citation>
    <scope>NUCLEOTIDE SEQUENCE [LARGE SCALE GENOMIC DNA]</scope>
    <source>
        <strain evidence="3 4">M1</strain>
    </source>
</reference>